<dbReference type="InterPro" id="IPR017853">
    <property type="entry name" value="GH"/>
</dbReference>
<feature type="domain" description="Glycosyl hydrolase family 13 catalytic" evidence="1">
    <location>
        <begin position="96"/>
        <end position="536"/>
    </location>
</feature>
<reference evidence="2 3" key="1">
    <citation type="submission" date="2019-05" db="EMBL/GenBank/DDBJ databases">
        <title>Nakamurella sp. N5BH11, whole genome shotgun sequence.</title>
        <authorList>
            <person name="Tuo L."/>
        </authorList>
    </citation>
    <scope>NUCLEOTIDE SEQUENCE [LARGE SCALE GENOMIC DNA]</scope>
    <source>
        <strain evidence="2 3">N5BH11</strain>
    </source>
</reference>
<dbReference type="GO" id="GO:0005975">
    <property type="term" value="P:carbohydrate metabolic process"/>
    <property type="evidence" value="ECO:0007669"/>
    <property type="project" value="InterPro"/>
</dbReference>
<keyword evidence="3" id="KW-1185">Reference proteome</keyword>
<dbReference type="CDD" id="cd11324">
    <property type="entry name" value="AmyAc_Amylosucrase"/>
    <property type="match status" value="1"/>
</dbReference>
<dbReference type="Gene3D" id="3.20.20.80">
    <property type="entry name" value="Glycosidases"/>
    <property type="match status" value="1"/>
</dbReference>
<dbReference type="GO" id="GO:0047669">
    <property type="term" value="F:amylosucrase activity"/>
    <property type="evidence" value="ECO:0007669"/>
    <property type="project" value="InterPro"/>
</dbReference>
<dbReference type="OrthoDB" id="9043248at2"/>
<dbReference type="PANTHER" id="PTHR10357">
    <property type="entry name" value="ALPHA-AMYLASE FAMILY MEMBER"/>
    <property type="match status" value="1"/>
</dbReference>
<dbReference type="InterPro" id="IPR006047">
    <property type="entry name" value="GH13_cat_dom"/>
</dbReference>
<dbReference type="EMBL" id="SZZH01000001">
    <property type="protein sequence ID" value="TKV61298.1"/>
    <property type="molecule type" value="Genomic_DNA"/>
</dbReference>
<dbReference type="Gene3D" id="2.60.40.1180">
    <property type="entry name" value="Golgi alpha-mannosidase II"/>
    <property type="match status" value="1"/>
</dbReference>
<protein>
    <submittedName>
        <fullName evidence="2">Alpha-amylase</fullName>
    </submittedName>
</protein>
<comment type="caution">
    <text evidence="2">The sequence shown here is derived from an EMBL/GenBank/DDBJ whole genome shotgun (WGS) entry which is preliminary data.</text>
</comment>
<dbReference type="Pfam" id="PF00128">
    <property type="entry name" value="Alpha-amylase"/>
    <property type="match status" value="1"/>
</dbReference>
<dbReference type="InterPro" id="IPR044077">
    <property type="entry name" value="Amylosucrase"/>
</dbReference>
<dbReference type="AlphaFoldDB" id="A0A4U6QMD0"/>
<dbReference type="PANTHER" id="PTHR10357:SF213">
    <property type="entry name" value="ALPHA AMYLASE CATALYTIC REGION"/>
    <property type="match status" value="1"/>
</dbReference>
<dbReference type="Proteomes" id="UP000306985">
    <property type="component" value="Unassembled WGS sequence"/>
</dbReference>
<gene>
    <name evidence="2" type="ORF">FDO65_06750</name>
</gene>
<name>A0A4U6QMD0_9ACTN</name>
<accession>A0A4U6QMD0</accession>
<dbReference type="RefSeq" id="WP_137448602.1">
    <property type="nucleotide sequence ID" value="NZ_SZZH01000001.1"/>
</dbReference>
<proteinExistence type="predicted"/>
<dbReference type="Gene3D" id="3.90.400.10">
    <property type="entry name" value="Oligo-1,6-glucosidase, Domain 2"/>
    <property type="match status" value="1"/>
</dbReference>
<dbReference type="Pfam" id="PF22582">
    <property type="entry name" value="Amylosucrase_C-like"/>
    <property type="match status" value="1"/>
</dbReference>
<dbReference type="SUPFAM" id="SSF51445">
    <property type="entry name" value="(Trans)glycosidases"/>
    <property type="match status" value="1"/>
</dbReference>
<evidence type="ECO:0000313" key="2">
    <source>
        <dbReference type="EMBL" id="TKV61298.1"/>
    </source>
</evidence>
<dbReference type="SMART" id="SM00642">
    <property type="entry name" value="Aamy"/>
    <property type="match status" value="1"/>
</dbReference>
<dbReference type="InterPro" id="IPR055218">
    <property type="entry name" value="Amylosucrase_C"/>
</dbReference>
<evidence type="ECO:0000313" key="3">
    <source>
        <dbReference type="Proteomes" id="UP000306985"/>
    </source>
</evidence>
<dbReference type="Gene3D" id="1.10.1740.10">
    <property type="match status" value="1"/>
</dbReference>
<evidence type="ECO:0000259" key="1">
    <source>
        <dbReference type="SMART" id="SM00642"/>
    </source>
</evidence>
<sequence>MSAAPTELHAIAAEELAGEPEHRRDLFGLRLDRWWEDLHAGLTAVYPADAVPALERRLVRTAARAYRERDPELRRLDVQRTLDPAWFHDEHMLGYAAYAERFAGDLAGIKGRISYLSELGVTYLHLMPLLQPRDGDSDGGYAVADYRTVRPDLGTTEDLRGLAAELRRAGISLVVDLVLNHVAAEHEWAVKARNGDQKYRDYFYVYPDRIGPDAYEQTLPEVFPDFAPGSFSFDEQLGGWVWTTFNTWQWDVNWSNPDVFAEYADIILFLANLGVEVLRLDAIAFVWKRLGTNCQNQPEVHAITQALRAVARIACPAVLFKAEAIVAPQDLVHYLGQGAHHGKVSDIAYHNSLMVQVWSMLATRDVRLAAHALRAIPPVPASATWVTYVRCHDDIGWAIDAADAAAVGLSGFDHQRFLSDWYSGVYPGSPARGLVFQENPDTGDRRISGTAASLLGLEHALDTAQRTGRTEEIDLVVGRLYVAYAIAMGWGGIPVLWMGDELGLTNDVDWAGEPGHSDDNRWAHRPRMNWSLANQRRDPATLVGRIYASVRHLAQVRASLPHLESTVAAEVLEDPLTGRSDPGVLPVLRRHPLGPLLELFNVTEQWKPFPGARLAELGLVGGVDALSGATIHPGPDGNVWLHPYGVLWITSTS</sequence>
<dbReference type="InterPro" id="IPR013780">
    <property type="entry name" value="Glyco_hydro_b"/>
</dbReference>
<dbReference type="InterPro" id="IPR045857">
    <property type="entry name" value="O16G_dom_2"/>
</dbReference>
<organism evidence="2 3">
    <name type="scientific">Nakamurella flava</name>
    <dbReference type="NCBI Taxonomy" id="2576308"/>
    <lineage>
        <taxon>Bacteria</taxon>
        <taxon>Bacillati</taxon>
        <taxon>Actinomycetota</taxon>
        <taxon>Actinomycetes</taxon>
        <taxon>Nakamurellales</taxon>
        <taxon>Nakamurellaceae</taxon>
        <taxon>Nakamurella</taxon>
    </lineage>
</organism>